<keyword evidence="1" id="KW-1133">Transmembrane helix</keyword>
<keyword evidence="3" id="KW-1185">Reference proteome</keyword>
<feature type="transmembrane region" description="Helical" evidence="1">
    <location>
        <begin position="29"/>
        <end position="49"/>
    </location>
</feature>
<feature type="transmembrane region" description="Helical" evidence="1">
    <location>
        <begin position="147"/>
        <end position="168"/>
    </location>
</feature>
<gene>
    <name evidence="2" type="ORF">SUNI508_01457</name>
</gene>
<proteinExistence type="predicted"/>
<keyword evidence="1" id="KW-0472">Membrane</keyword>
<feature type="transmembrane region" description="Helical" evidence="1">
    <location>
        <begin position="91"/>
        <end position="115"/>
    </location>
</feature>
<feature type="transmembrane region" description="Helical" evidence="1">
    <location>
        <begin position="61"/>
        <end position="79"/>
    </location>
</feature>
<reference evidence="2 3" key="1">
    <citation type="journal article" date="2024" name="J. Plant Pathol.">
        <title>Sequence and assembly of the genome of Seiridium unicorne, isolate CBS 538.82, causal agent of cypress canker disease.</title>
        <authorList>
            <person name="Scali E."/>
            <person name="Rocca G.D."/>
            <person name="Danti R."/>
            <person name="Garbelotto M."/>
            <person name="Barberini S."/>
            <person name="Baroncelli R."/>
            <person name="Emiliani G."/>
        </authorList>
    </citation>
    <scope>NUCLEOTIDE SEQUENCE [LARGE SCALE GENOMIC DNA]</scope>
    <source>
        <strain evidence="2 3">BM-138-508</strain>
    </source>
</reference>
<protein>
    <submittedName>
        <fullName evidence="2">Inositol phoshorylceramide synthase regulatory subunit kei1</fullName>
    </submittedName>
</protein>
<comment type="caution">
    <text evidence="2">The sequence shown here is derived from an EMBL/GenBank/DDBJ whole genome shotgun (WGS) entry which is preliminary data.</text>
</comment>
<dbReference type="PANTHER" id="PTHR28077:SF1">
    <property type="entry name" value="INOSITOL PHOSPHORYLCERAMIDE SYNTHASE REGULATORY SUBUNIT KEI1"/>
    <property type="match status" value="1"/>
</dbReference>
<evidence type="ECO:0000256" key="1">
    <source>
        <dbReference type="SAM" id="Phobius"/>
    </source>
</evidence>
<dbReference type="Proteomes" id="UP001408356">
    <property type="component" value="Unassembled WGS sequence"/>
</dbReference>
<evidence type="ECO:0000313" key="3">
    <source>
        <dbReference type="Proteomes" id="UP001408356"/>
    </source>
</evidence>
<dbReference type="PANTHER" id="PTHR28077">
    <property type="entry name" value="INOSITOL PHOSPHORYLCERAMIDE SYNTHASE REGULATORY SUBUNIT KEI1"/>
    <property type="match status" value="1"/>
</dbReference>
<evidence type="ECO:0000313" key="2">
    <source>
        <dbReference type="EMBL" id="KAK9417700.1"/>
    </source>
</evidence>
<dbReference type="InterPro" id="IPR013862">
    <property type="entry name" value="Kei1"/>
</dbReference>
<organism evidence="2 3">
    <name type="scientific">Seiridium unicorne</name>
    <dbReference type="NCBI Taxonomy" id="138068"/>
    <lineage>
        <taxon>Eukaryota</taxon>
        <taxon>Fungi</taxon>
        <taxon>Dikarya</taxon>
        <taxon>Ascomycota</taxon>
        <taxon>Pezizomycotina</taxon>
        <taxon>Sordariomycetes</taxon>
        <taxon>Xylariomycetidae</taxon>
        <taxon>Amphisphaeriales</taxon>
        <taxon>Sporocadaceae</taxon>
        <taxon>Seiridium</taxon>
    </lineage>
</organism>
<dbReference type="Pfam" id="PF08552">
    <property type="entry name" value="Kei1"/>
    <property type="match status" value="2"/>
</dbReference>
<accession>A0ABR2USR9</accession>
<name>A0ABR2USR9_9PEZI</name>
<dbReference type="EMBL" id="JARVKF010000396">
    <property type="protein sequence ID" value="KAK9417700.1"/>
    <property type="molecule type" value="Genomic_DNA"/>
</dbReference>
<keyword evidence="1" id="KW-0812">Transmembrane</keyword>
<sequence length="245" mass="27369">MAFTKGFQLRLPRPTTFCGLMSLQTGTEMIALSLLFNKMTGLYGLLAIFTGYHLSIAQLSLYVYSVVALGILAYCSPHIRKQTPFQNLAFAWLYIIDTAVNTAYTTLFAVSWFLALEQVGPKQSEPTETDEPPMGGFLGAVDTTTSMTLIVIFTLIRVYFMFVVMAYARSVLLQYREGNEQDWDNESQSIENPFAAGMPEGDGWKGKVGRTLVSVGRTYWLPSLAERDEWARSMNSRFRGKAAVA</sequence>